<dbReference type="InterPro" id="IPR032675">
    <property type="entry name" value="LRR_dom_sf"/>
</dbReference>
<dbReference type="EMBL" id="KQ965783">
    <property type="protein sequence ID" value="KXS12967.1"/>
    <property type="molecule type" value="Genomic_DNA"/>
</dbReference>
<organism evidence="1 2">
    <name type="scientific">Gonapodya prolifera (strain JEL478)</name>
    <name type="common">Monoblepharis prolifera</name>
    <dbReference type="NCBI Taxonomy" id="1344416"/>
    <lineage>
        <taxon>Eukaryota</taxon>
        <taxon>Fungi</taxon>
        <taxon>Fungi incertae sedis</taxon>
        <taxon>Chytridiomycota</taxon>
        <taxon>Chytridiomycota incertae sedis</taxon>
        <taxon>Monoblepharidomycetes</taxon>
        <taxon>Monoblepharidales</taxon>
        <taxon>Gonapodyaceae</taxon>
        <taxon>Gonapodya</taxon>
    </lineage>
</organism>
<evidence type="ECO:0008006" key="3">
    <source>
        <dbReference type="Google" id="ProtNLM"/>
    </source>
</evidence>
<dbReference type="OrthoDB" id="10044893at2759"/>
<reference evidence="1 2" key="1">
    <citation type="journal article" date="2015" name="Genome Biol. Evol.">
        <title>Phylogenomic analyses indicate that early fungi evolved digesting cell walls of algal ancestors of land plants.</title>
        <authorList>
            <person name="Chang Y."/>
            <person name="Wang S."/>
            <person name="Sekimoto S."/>
            <person name="Aerts A.L."/>
            <person name="Choi C."/>
            <person name="Clum A."/>
            <person name="LaButti K.M."/>
            <person name="Lindquist E.A."/>
            <person name="Yee Ngan C."/>
            <person name="Ohm R.A."/>
            <person name="Salamov A.A."/>
            <person name="Grigoriev I.V."/>
            <person name="Spatafora J.W."/>
            <person name="Berbee M.L."/>
        </authorList>
    </citation>
    <scope>NUCLEOTIDE SEQUENCE [LARGE SCALE GENOMIC DNA]</scope>
    <source>
        <strain evidence="1 2">JEL478</strain>
    </source>
</reference>
<proteinExistence type="predicted"/>
<evidence type="ECO:0000313" key="1">
    <source>
        <dbReference type="EMBL" id="KXS12967.1"/>
    </source>
</evidence>
<dbReference type="Gene3D" id="3.80.10.10">
    <property type="entry name" value="Ribonuclease Inhibitor"/>
    <property type="match status" value="1"/>
</dbReference>
<gene>
    <name evidence="1" type="ORF">M427DRAFT_59079</name>
</gene>
<keyword evidence="2" id="KW-1185">Reference proteome</keyword>
<dbReference type="AlphaFoldDB" id="A0A139A8B0"/>
<accession>A0A139A8B0</accession>
<evidence type="ECO:0000313" key="2">
    <source>
        <dbReference type="Proteomes" id="UP000070544"/>
    </source>
</evidence>
<dbReference type="Proteomes" id="UP000070544">
    <property type="component" value="Unassembled WGS sequence"/>
</dbReference>
<sequence>MHPILSQIPTPSLLSLSRTCRALQSIVYEEHPKIWADRLDLYGLQFEDHQSCRASAIKLSRFNDRHLLALLGRLSPASRAAIRRVRLDFTRVSDEAFWQLLRQCLGIELLTIHCCPNITLSERALRDLVARGCDGSSPKMQLGFFEVSLPHLFLASGRLYAVDRGALRSLAYLTIPRKWFELHPQCIVCGTDGWQTFVAKEECTSCYRIAHTCPHCVRSSHCVSCDTAIPGCYVCDPPPHRPLAASVARKCARRKCKRWLCLPCSSKKVPGREREGLCPECELEL</sequence>
<protein>
    <recommendedName>
        <fullName evidence="3">F-box domain-containing protein</fullName>
    </recommendedName>
</protein>
<name>A0A139A8B0_GONPJ</name>